<proteinExistence type="predicted"/>
<dbReference type="SMART" id="SM00718">
    <property type="entry name" value="DM4_12"/>
    <property type="match status" value="1"/>
</dbReference>
<dbReference type="PANTHER" id="PTHR21398:SF11">
    <property type="entry name" value="HDC15381-RELATED"/>
    <property type="match status" value="1"/>
</dbReference>
<reference evidence="1 2" key="1">
    <citation type="journal article" date="2007" name="Nature">
        <title>Evolution of genes and genomes on the Drosophila phylogeny.</title>
        <authorList>
            <consortium name="Drosophila 12 Genomes Consortium"/>
            <person name="Clark A.G."/>
            <person name="Eisen M.B."/>
            <person name="Smith D.R."/>
            <person name="Bergman C.M."/>
            <person name="Oliver B."/>
            <person name="Markow T.A."/>
            <person name="Kaufman T.C."/>
            <person name="Kellis M."/>
            <person name="Gelbart W."/>
            <person name="Iyer V.N."/>
            <person name="Pollard D.A."/>
            <person name="Sackton T.B."/>
            <person name="Larracuente A.M."/>
            <person name="Singh N.D."/>
            <person name="Abad J.P."/>
            <person name="Abt D.N."/>
            <person name="Adryan B."/>
            <person name="Aguade M."/>
            <person name="Akashi H."/>
            <person name="Anderson W.W."/>
            <person name="Aquadro C.F."/>
            <person name="Ardell D.H."/>
            <person name="Arguello R."/>
            <person name="Artieri C.G."/>
            <person name="Barbash D.A."/>
            <person name="Barker D."/>
            <person name="Barsanti P."/>
            <person name="Batterham P."/>
            <person name="Batzoglou S."/>
            <person name="Begun D."/>
            <person name="Bhutkar A."/>
            <person name="Blanco E."/>
            <person name="Bosak S.A."/>
            <person name="Bradley R.K."/>
            <person name="Brand A.D."/>
            <person name="Brent M.R."/>
            <person name="Brooks A.N."/>
            <person name="Brown R.H."/>
            <person name="Butlin R.K."/>
            <person name="Caggese C."/>
            <person name="Calvi B.R."/>
            <person name="Bernardo de Carvalho A."/>
            <person name="Caspi A."/>
            <person name="Castrezana S."/>
            <person name="Celniker S.E."/>
            <person name="Chang J.L."/>
            <person name="Chapple C."/>
            <person name="Chatterji S."/>
            <person name="Chinwalla A."/>
            <person name="Civetta A."/>
            <person name="Clifton S.W."/>
            <person name="Comeron J.M."/>
            <person name="Costello J.C."/>
            <person name="Coyne J.A."/>
            <person name="Daub J."/>
            <person name="David R.G."/>
            <person name="Delcher A.L."/>
            <person name="Delehaunty K."/>
            <person name="Do C.B."/>
            <person name="Ebling H."/>
            <person name="Edwards K."/>
            <person name="Eickbush T."/>
            <person name="Evans J.D."/>
            <person name="Filipski A."/>
            <person name="Findeiss S."/>
            <person name="Freyhult E."/>
            <person name="Fulton L."/>
            <person name="Fulton R."/>
            <person name="Garcia A.C."/>
            <person name="Gardiner A."/>
            <person name="Garfield D.A."/>
            <person name="Garvin B.E."/>
            <person name="Gibson G."/>
            <person name="Gilbert D."/>
            <person name="Gnerre S."/>
            <person name="Godfrey J."/>
            <person name="Good R."/>
            <person name="Gotea V."/>
            <person name="Gravely B."/>
            <person name="Greenberg A.J."/>
            <person name="Griffiths-Jones S."/>
            <person name="Gross S."/>
            <person name="Guigo R."/>
            <person name="Gustafson E.A."/>
            <person name="Haerty W."/>
            <person name="Hahn M.W."/>
            <person name="Halligan D.L."/>
            <person name="Halpern A.L."/>
            <person name="Halter G.M."/>
            <person name="Han M.V."/>
            <person name="Heger A."/>
            <person name="Hillier L."/>
            <person name="Hinrichs A.S."/>
            <person name="Holmes I."/>
            <person name="Hoskins R.A."/>
            <person name="Hubisz M.J."/>
            <person name="Hultmark D."/>
            <person name="Huntley M.A."/>
            <person name="Jaffe D.B."/>
            <person name="Jagadeeshan S."/>
            <person name="Jeck W.R."/>
            <person name="Johnson J."/>
            <person name="Jones C.D."/>
            <person name="Jordan W.C."/>
            <person name="Karpen G.H."/>
            <person name="Kataoka E."/>
            <person name="Keightley P.D."/>
            <person name="Kheradpour P."/>
            <person name="Kirkness E.F."/>
            <person name="Koerich L.B."/>
            <person name="Kristiansen K."/>
            <person name="Kudrna D."/>
            <person name="Kulathinal R.J."/>
            <person name="Kumar S."/>
            <person name="Kwok R."/>
            <person name="Lander E."/>
            <person name="Langley C.H."/>
            <person name="Lapoint R."/>
            <person name="Lazzaro B.P."/>
            <person name="Lee S.J."/>
            <person name="Levesque L."/>
            <person name="Li R."/>
            <person name="Lin C.F."/>
            <person name="Lin M.F."/>
            <person name="Lindblad-Toh K."/>
            <person name="Llopart A."/>
            <person name="Long M."/>
            <person name="Low L."/>
            <person name="Lozovsky E."/>
            <person name="Lu J."/>
            <person name="Luo M."/>
            <person name="Machado C.A."/>
            <person name="Makalowski W."/>
            <person name="Marzo M."/>
            <person name="Matsuda M."/>
            <person name="Matzkin L."/>
            <person name="McAllister B."/>
            <person name="McBride C.S."/>
            <person name="McKernan B."/>
            <person name="McKernan K."/>
            <person name="Mendez-Lago M."/>
            <person name="Minx P."/>
            <person name="Mollenhauer M.U."/>
            <person name="Montooth K."/>
            <person name="Mount S.M."/>
            <person name="Mu X."/>
            <person name="Myers E."/>
            <person name="Negre B."/>
            <person name="Newfeld S."/>
            <person name="Nielsen R."/>
            <person name="Noor M.A."/>
            <person name="O'Grady P."/>
            <person name="Pachter L."/>
            <person name="Papaceit M."/>
            <person name="Parisi M.J."/>
            <person name="Parisi M."/>
            <person name="Parts L."/>
            <person name="Pedersen J.S."/>
            <person name="Pesole G."/>
            <person name="Phillippy A.M."/>
            <person name="Ponting C.P."/>
            <person name="Pop M."/>
            <person name="Porcelli D."/>
            <person name="Powell J.R."/>
            <person name="Prohaska S."/>
            <person name="Pruitt K."/>
            <person name="Puig M."/>
            <person name="Quesneville H."/>
            <person name="Ram K.R."/>
            <person name="Rand D."/>
            <person name="Rasmussen M.D."/>
            <person name="Reed L.K."/>
            <person name="Reenan R."/>
            <person name="Reily A."/>
            <person name="Remington K.A."/>
            <person name="Rieger T.T."/>
            <person name="Ritchie M.G."/>
            <person name="Robin C."/>
            <person name="Rogers Y.H."/>
            <person name="Rohde C."/>
            <person name="Rozas J."/>
            <person name="Rubenfield M.J."/>
            <person name="Ruiz A."/>
            <person name="Russo S."/>
            <person name="Salzberg S.L."/>
            <person name="Sanchez-Gracia A."/>
            <person name="Saranga D.J."/>
            <person name="Sato H."/>
            <person name="Schaeffer S.W."/>
            <person name="Schatz M.C."/>
            <person name="Schlenke T."/>
            <person name="Schwartz R."/>
            <person name="Segarra C."/>
            <person name="Singh R.S."/>
            <person name="Sirot L."/>
            <person name="Sirota M."/>
            <person name="Sisneros N.B."/>
            <person name="Smith C.D."/>
            <person name="Smith T.F."/>
            <person name="Spieth J."/>
            <person name="Stage D.E."/>
            <person name="Stark A."/>
            <person name="Stephan W."/>
            <person name="Strausberg R.L."/>
            <person name="Strempel S."/>
            <person name="Sturgill D."/>
            <person name="Sutton G."/>
            <person name="Sutton G.G."/>
            <person name="Tao W."/>
            <person name="Teichmann S."/>
            <person name="Tobari Y.N."/>
            <person name="Tomimura Y."/>
            <person name="Tsolas J.M."/>
            <person name="Valente V.L."/>
            <person name="Venter E."/>
            <person name="Venter J.C."/>
            <person name="Vicario S."/>
            <person name="Vieira F.G."/>
            <person name="Vilella A.J."/>
            <person name="Villasante A."/>
            <person name="Walenz B."/>
            <person name="Wang J."/>
            <person name="Wasserman M."/>
            <person name="Watts T."/>
            <person name="Wilson D."/>
            <person name="Wilson R.K."/>
            <person name="Wing R.A."/>
            <person name="Wolfner M.F."/>
            <person name="Wong A."/>
            <person name="Wong G.K."/>
            <person name="Wu C.I."/>
            <person name="Wu G."/>
            <person name="Yamamoto D."/>
            <person name="Yang H.P."/>
            <person name="Yang S.P."/>
            <person name="Yorke J.A."/>
            <person name="Yoshida K."/>
            <person name="Zdobnov E."/>
            <person name="Zhang P."/>
            <person name="Zhang Y."/>
            <person name="Zimin A.V."/>
            <person name="Baldwin J."/>
            <person name="Abdouelleil A."/>
            <person name="Abdulkadir J."/>
            <person name="Abebe A."/>
            <person name="Abera B."/>
            <person name="Abreu J."/>
            <person name="Acer S.C."/>
            <person name="Aftuck L."/>
            <person name="Alexander A."/>
            <person name="An P."/>
            <person name="Anderson E."/>
            <person name="Anderson S."/>
            <person name="Arachi H."/>
            <person name="Azer M."/>
            <person name="Bachantsang P."/>
            <person name="Barry A."/>
            <person name="Bayul T."/>
            <person name="Berlin A."/>
            <person name="Bessette D."/>
            <person name="Bloom T."/>
            <person name="Blye J."/>
            <person name="Boguslavskiy L."/>
            <person name="Bonnet C."/>
            <person name="Boukhgalter B."/>
            <person name="Bourzgui I."/>
            <person name="Brown A."/>
            <person name="Cahill P."/>
            <person name="Channer S."/>
            <person name="Cheshatsang Y."/>
            <person name="Chuda L."/>
            <person name="Citroen M."/>
            <person name="Collymore A."/>
            <person name="Cooke P."/>
            <person name="Costello M."/>
            <person name="D'Aco K."/>
            <person name="Daza R."/>
            <person name="De Haan G."/>
            <person name="DeGray S."/>
            <person name="DeMaso C."/>
            <person name="Dhargay N."/>
            <person name="Dooley K."/>
            <person name="Dooley E."/>
            <person name="Doricent M."/>
            <person name="Dorje P."/>
            <person name="Dorjee K."/>
            <person name="Dupes A."/>
            <person name="Elong R."/>
            <person name="Falk J."/>
            <person name="Farina A."/>
            <person name="Faro S."/>
            <person name="Ferguson D."/>
            <person name="Fisher S."/>
            <person name="Foley C.D."/>
            <person name="Franke A."/>
            <person name="Friedrich D."/>
            <person name="Gadbois L."/>
            <person name="Gearin G."/>
            <person name="Gearin C.R."/>
            <person name="Giannoukos G."/>
            <person name="Goode T."/>
            <person name="Graham J."/>
            <person name="Grandbois E."/>
            <person name="Grewal S."/>
            <person name="Gyaltsen K."/>
            <person name="Hafez N."/>
            <person name="Hagos B."/>
            <person name="Hall J."/>
            <person name="Henson C."/>
            <person name="Hollinger A."/>
            <person name="Honan T."/>
            <person name="Huard M.D."/>
            <person name="Hughes L."/>
            <person name="Hurhula B."/>
            <person name="Husby M.E."/>
            <person name="Kamat A."/>
            <person name="Kanga B."/>
            <person name="Kashin S."/>
            <person name="Khazanovich D."/>
            <person name="Kisner P."/>
            <person name="Lance K."/>
            <person name="Lara M."/>
            <person name="Lee W."/>
            <person name="Lennon N."/>
            <person name="Letendre F."/>
            <person name="LeVine R."/>
            <person name="Lipovsky A."/>
            <person name="Liu X."/>
            <person name="Liu J."/>
            <person name="Liu S."/>
            <person name="Lokyitsang T."/>
            <person name="Lokyitsang Y."/>
            <person name="Lubonja R."/>
            <person name="Lui A."/>
            <person name="MacDonald P."/>
            <person name="Magnisalis V."/>
            <person name="Maru K."/>
            <person name="Matthews C."/>
            <person name="McCusker W."/>
            <person name="McDonough S."/>
            <person name="Mehta T."/>
            <person name="Meldrim J."/>
            <person name="Meneus L."/>
            <person name="Mihai O."/>
            <person name="Mihalev A."/>
            <person name="Mihova T."/>
            <person name="Mittelman R."/>
            <person name="Mlenga V."/>
            <person name="Montmayeur A."/>
            <person name="Mulrain L."/>
            <person name="Navidi A."/>
            <person name="Naylor J."/>
            <person name="Negash T."/>
            <person name="Nguyen T."/>
            <person name="Nguyen N."/>
            <person name="Nicol R."/>
            <person name="Norbu C."/>
            <person name="Norbu N."/>
            <person name="Novod N."/>
            <person name="O'Neill B."/>
            <person name="Osman S."/>
            <person name="Markiewicz E."/>
            <person name="Oyono O.L."/>
            <person name="Patti C."/>
            <person name="Phunkhang P."/>
            <person name="Pierre F."/>
            <person name="Priest M."/>
            <person name="Raghuraman S."/>
            <person name="Rege F."/>
            <person name="Reyes R."/>
            <person name="Rise C."/>
            <person name="Rogov P."/>
            <person name="Ross K."/>
            <person name="Ryan E."/>
            <person name="Settipalli S."/>
            <person name="Shea T."/>
            <person name="Sherpa N."/>
            <person name="Shi L."/>
            <person name="Shih D."/>
            <person name="Sparrow T."/>
            <person name="Spaulding J."/>
            <person name="Stalker J."/>
            <person name="Stange-Thomann N."/>
            <person name="Stavropoulos S."/>
            <person name="Stone C."/>
            <person name="Strader C."/>
            <person name="Tesfaye S."/>
            <person name="Thomson T."/>
            <person name="Thoulutsang Y."/>
            <person name="Thoulutsang D."/>
            <person name="Topham K."/>
            <person name="Topping I."/>
            <person name="Tsamla T."/>
            <person name="Vassiliev H."/>
            <person name="Vo A."/>
            <person name="Wangchuk T."/>
            <person name="Wangdi T."/>
            <person name="Weiand M."/>
            <person name="Wilkinson J."/>
            <person name="Wilson A."/>
            <person name="Yadav S."/>
            <person name="Young G."/>
            <person name="Yu Q."/>
            <person name="Zembek L."/>
            <person name="Zhong D."/>
            <person name="Zimmer A."/>
            <person name="Zwirko Z."/>
            <person name="Jaffe D.B."/>
            <person name="Alvarez P."/>
            <person name="Brockman W."/>
            <person name="Butler J."/>
            <person name="Chin C."/>
            <person name="Gnerre S."/>
            <person name="Grabherr M."/>
            <person name="Kleber M."/>
            <person name="Mauceli E."/>
            <person name="MacCallum I."/>
        </authorList>
    </citation>
    <scope>NUCLEOTIDE SEQUENCE [LARGE SCALE GENOMIC DNA]</scope>
    <source>
        <strain evidence="2">Tucson 15010-1051.87</strain>
    </source>
</reference>
<dbReference type="InterPro" id="IPR006631">
    <property type="entry name" value="DM4_12"/>
</dbReference>
<name>B4LXP5_DROVI</name>
<sequence length="239" mass="26770">MSPNQDQRLLNVLLLAVICGTAIVAAHTNSIKPSFITDGSQGNVSGVPIPSRANPPAKLIRAKRVAIFNGQGVVKFVSGVAHPVKQVDKDQSFWFFYNFQNQYIPTTIPIYWWSFWNTTAFVSTARQLRKGMQATLHRDDTRSWVYDTIEAGMELLDGSERGASCLLRSICEISQLPFEDSNIFSEILNAVLIPTVDNVAEKYLNARDAGRGGADCLKTYSDCNQRVWHWLTHITKLTF</sequence>
<dbReference type="PANTHER" id="PTHR21398">
    <property type="entry name" value="AGAP007094-PA"/>
    <property type="match status" value="1"/>
</dbReference>
<evidence type="ECO:0000313" key="1">
    <source>
        <dbReference type="EMBL" id="EDW66829.1"/>
    </source>
</evidence>
<dbReference type="InParanoid" id="B4LXP5"/>
<dbReference type="Proteomes" id="UP000008792">
    <property type="component" value="Unassembled WGS sequence"/>
</dbReference>
<organism evidence="1 2">
    <name type="scientific">Drosophila virilis</name>
    <name type="common">Fruit fly</name>
    <dbReference type="NCBI Taxonomy" id="7244"/>
    <lineage>
        <taxon>Eukaryota</taxon>
        <taxon>Metazoa</taxon>
        <taxon>Ecdysozoa</taxon>
        <taxon>Arthropoda</taxon>
        <taxon>Hexapoda</taxon>
        <taxon>Insecta</taxon>
        <taxon>Pterygota</taxon>
        <taxon>Neoptera</taxon>
        <taxon>Endopterygota</taxon>
        <taxon>Diptera</taxon>
        <taxon>Brachycera</taxon>
        <taxon>Muscomorpha</taxon>
        <taxon>Ephydroidea</taxon>
        <taxon>Drosophilidae</taxon>
        <taxon>Drosophila</taxon>
    </lineage>
</organism>
<dbReference type="PhylomeDB" id="B4LXP5"/>
<dbReference type="HOGENOM" id="CLU_053597_2_0_1"/>
<evidence type="ECO:0000313" key="2">
    <source>
        <dbReference type="Proteomes" id="UP000008792"/>
    </source>
</evidence>
<dbReference type="Pfam" id="PF07841">
    <property type="entry name" value="DM4_12"/>
    <property type="match status" value="1"/>
</dbReference>
<gene>
    <name evidence="1" type="primary">Dvir\GJ23411</name>
    <name evidence="1" type="ORF">Dvir_GJ23411</name>
</gene>
<dbReference type="eggNOG" id="ENOG502S9JV">
    <property type="taxonomic scope" value="Eukaryota"/>
</dbReference>
<accession>B4LXP5</accession>
<dbReference type="KEGG" id="dvi:6630653"/>
<dbReference type="AlphaFoldDB" id="B4LXP5"/>
<keyword evidence="2" id="KW-1185">Reference proteome</keyword>
<dbReference type="EMBL" id="CH940650">
    <property type="protein sequence ID" value="EDW66829.1"/>
    <property type="molecule type" value="Genomic_DNA"/>
</dbReference>
<protein>
    <submittedName>
        <fullName evidence="1">Uncharacterized protein</fullName>
    </submittedName>
</protein>
<dbReference type="OrthoDB" id="8186940at2759"/>
<dbReference type="OMA" id="WIPTTIP"/>